<organism evidence="8 9">
    <name type="scientific">Handroanthus impetiginosus</name>
    <dbReference type="NCBI Taxonomy" id="429701"/>
    <lineage>
        <taxon>Eukaryota</taxon>
        <taxon>Viridiplantae</taxon>
        <taxon>Streptophyta</taxon>
        <taxon>Embryophyta</taxon>
        <taxon>Tracheophyta</taxon>
        <taxon>Spermatophyta</taxon>
        <taxon>Magnoliopsida</taxon>
        <taxon>eudicotyledons</taxon>
        <taxon>Gunneridae</taxon>
        <taxon>Pentapetalae</taxon>
        <taxon>asterids</taxon>
        <taxon>lamiids</taxon>
        <taxon>Lamiales</taxon>
        <taxon>Bignoniaceae</taxon>
        <taxon>Crescentiina</taxon>
        <taxon>Tabebuia alliance</taxon>
        <taxon>Handroanthus</taxon>
    </lineage>
</organism>
<dbReference type="GO" id="GO:0046540">
    <property type="term" value="C:U4/U6 x U5 tri-snRNP complex"/>
    <property type="evidence" value="ECO:0007669"/>
    <property type="project" value="InterPro"/>
</dbReference>
<comment type="caution">
    <text evidence="8">The sequence shown here is derived from an EMBL/GenBank/DDBJ whole genome shotgun (WGS) entry which is preliminary data.</text>
</comment>
<evidence type="ECO:0000256" key="3">
    <source>
        <dbReference type="ARBA" id="ARBA00023187"/>
    </source>
</evidence>
<evidence type="ECO:0000313" key="8">
    <source>
        <dbReference type="EMBL" id="PIN09261.1"/>
    </source>
</evidence>
<accession>A0A2G9GVF4</accession>
<feature type="region of interest" description="Disordered" evidence="5">
    <location>
        <begin position="116"/>
        <end position="139"/>
    </location>
</feature>
<dbReference type="STRING" id="429701.A0A2G9GVF4"/>
<reference evidence="9" key="1">
    <citation type="journal article" date="2018" name="Gigascience">
        <title>Genome assembly of the Pink Ipe (Handroanthus impetiginosus, Bignoniaceae), a highly valued, ecologically keystone Neotropical timber forest tree.</title>
        <authorList>
            <person name="Silva-Junior O.B."/>
            <person name="Grattapaglia D."/>
            <person name="Novaes E."/>
            <person name="Collevatti R.G."/>
        </authorList>
    </citation>
    <scope>NUCLEOTIDE SEQUENCE [LARGE SCALE GENOMIC DNA]</scope>
    <source>
        <strain evidence="9">cv. UFG-1</strain>
    </source>
</reference>
<keyword evidence="3" id="KW-0508">mRNA splicing</keyword>
<evidence type="ECO:0000256" key="2">
    <source>
        <dbReference type="ARBA" id="ARBA00022664"/>
    </source>
</evidence>
<feature type="compositionally biased region" description="Pro residues" evidence="5">
    <location>
        <begin position="393"/>
        <end position="406"/>
    </location>
</feature>
<feature type="domain" description="Pre-mRNA-splicing factor 3" evidence="7">
    <location>
        <begin position="261"/>
        <end position="490"/>
    </location>
</feature>
<evidence type="ECO:0000256" key="1">
    <source>
        <dbReference type="ARBA" id="ARBA00004123"/>
    </source>
</evidence>
<evidence type="ECO:0000259" key="7">
    <source>
        <dbReference type="Pfam" id="PF08572"/>
    </source>
</evidence>
<sequence length="647" mass="71797">MVGSLVRLVLLPMVVQLNQSLHDLALHLRLLWLVAILLLLSTDGTASDAGKSGGLSLDALAKAKRALQMQKELAERMKKIPLLNKDPGSTREGSPRVDENEVSAAGKGILPTPVTPASASAMAPAGVSPSSSTLPAGSTTPVIPPPSGLPHIAGLTAQKYEAVKRAQELAAKMGFRQDPEFAPLINMFPGQMPPDVMIQPKPSKAPVLRLDALGREIDEHGNVVNVPKVNSLSTLKVNINKQKKEAFQILKPELDVDPEQNPHFDARMGIDKNKLLRPKRMTFQFVEEGKWSKDAEIIKLKSQFGEAKAKELKAKQAQLAKAKAEPDINPNLIEVGERVISKEKPKESIPDVEWWDVPFLQSGSYGDVVDGDINEENIKMEKITIYVEHPRPIEPPAEAAPPPPQPLKLTKKEQKKLRTQRRLAREKDRQEMIRLGVLEPPKPKVKMSNLMKVLGSEATQDPTKLEMEIRSAAAEREQAHIDRNIARKLTPAERREKKERKLFDDPNAVDTIVSVYKINDLSHPQARFKVDINAQENRLTGCAIISEGISVVVVEGGAKAIKRYGKLMLRRIDWAAAVKKEDEDEDDDEEKPLNKCVLVWQGSVAKPNFNRFIVQECRTETAARKFFSDHGVGHYWDLAVNFNGDPI</sequence>
<dbReference type="OrthoDB" id="10264544at2759"/>
<keyword evidence="8" id="KW-0687">Ribonucleoprotein</keyword>
<evidence type="ECO:0000256" key="4">
    <source>
        <dbReference type="ARBA" id="ARBA00023242"/>
    </source>
</evidence>
<comment type="subcellular location">
    <subcellularLocation>
        <location evidence="1">Nucleus</location>
    </subcellularLocation>
</comment>
<feature type="domain" description="Small nuclear ribonucleoprotein Prp3 C-terminal" evidence="6">
    <location>
        <begin position="514"/>
        <end position="639"/>
    </location>
</feature>
<keyword evidence="4" id="KW-0539">Nucleus</keyword>
<name>A0A2G9GVF4_9LAMI</name>
<feature type="compositionally biased region" description="Basic residues" evidence="5">
    <location>
        <begin position="413"/>
        <end position="422"/>
    </location>
</feature>
<protein>
    <submittedName>
        <fullName evidence="8">Putative u4/u6 small nuclear ribonucleoprotein</fullName>
    </submittedName>
</protein>
<dbReference type="Pfam" id="PF06544">
    <property type="entry name" value="Prp3_C"/>
    <property type="match status" value="1"/>
</dbReference>
<dbReference type="EMBL" id="NKXS01003570">
    <property type="protein sequence ID" value="PIN09261.1"/>
    <property type="molecule type" value="Genomic_DNA"/>
</dbReference>
<feature type="region of interest" description="Disordered" evidence="5">
    <location>
        <begin position="392"/>
        <end position="425"/>
    </location>
</feature>
<dbReference type="InterPro" id="IPR010541">
    <property type="entry name" value="Prp3_C"/>
</dbReference>
<dbReference type="GO" id="GO:0000398">
    <property type="term" value="P:mRNA splicing, via spliceosome"/>
    <property type="evidence" value="ECO:0007669"/>
    <property type="project" value="InterPro"/>
</dbReference>
<evidence type="ECO:0000256" key="5">
    <source>
        <dbReference type="SAM" id="MobiDB-lite"/>
    </source>
</evidence>
<dbReference type="Pfam" id="PF08572">
    <property type="entry name" value="PRP3"/>
    <property type="match status" value="1"/>
</dbReference>
<gene>
    <name evidence="8" type="ORF">CDL12_18163</name>
</gene>
<proteinExistence type="predicted"/>
<dbReference type="PANTHER" id="PTHR14212">
    <property type="entry name" value="U4/U6-ASSOCIATED RNA SPLICING FACTOR-RELATED"/>
    <property type="match status" value="1"/>
</dbReference>
<evidence type="ECO:0000313" key="9">
    <source>
        <dbReference type="Proteomes" id="UP000231279"/>
    </source>
</evidence>
<keyword evidence="9" id="KW-1185">Reference proteome</keyword>
<dbReference type="CDD" id="cd24162">
    <property type="entry name" value="Prp3_C"/>
    <property type="match status" value="1"/>
</dbReference>
<dbReference type="Proteomes" id="UP000231279">
    <property type="component" value="Unassembled WGS sequence"/>
</dbReference>
<keyword evidence="2" id="KW-0507">mRNA processing</keyword>
<feature type="compositionally biased region" description="Polar residues" evidence="5">
    <location>
        <begin position="128"/>
        <end position="139"/>
    </location>
</feature>
<dbReference type="AlphaFoldDB" id="A0A2G9GVF4"/>
<dbReference type="InterPro" id="IPR027104">
    <property type="entry name" value="Prp3"/>
</dbReference>
<dbReference type="InterPro" id="IPR013881">
    <property type="entry name" value="Pre-mRNA_splic_Prp3_dom"/>
</dbReference>
<dbReference type="PANTHER" id="PTHR14212:SF0">
    <property type="entry name" value="U4_U6 SMALL NUCLEAR RIBONUCLEOPROTEIN PRP3"/>
    <property type="match status" value="1"/>
</dbReference>
<evidence type="ECO:0000259" key="6">
    <source>
        <dbReference type="Pfam" id="PF06544"/>
    </source>
</evidence>